<reference evidence="2 3" key="1">
    <citation type="submission" date="2020-06" db="EMBL/GenBank/DDBJ databases">
        <authorList>
            <person name="Li R."/>
            <person name="Bekaert M."/>
        </authorList>
    </citation>
    <scope>NUCLEOTIDE SEQUENCE [LARGE SCALE GENOMIC DNA]</scope>
    <source>
        <strain evidence="3">wild</strain>
    </source>
</reference>
<organism evidence="2 3">
    <name type="scientific">Mytilus coruscus</name>
    <name type="common">Sea mussel</name>
    <dbReference type="NCBI Taxonomy" id="42192"/>
    <lineage>
        <taxon>Eukaryota</taxon>
        <taxon>Metazoa</taxon>
        <taxon>Spiralia</taxon>
        <taxon>Lophotrochozoa</taxon>
        <taxon>Mollusca</taxon>
        <taxon>Bivalvia</taxon>
        <taxon>Autobranchia</taxon>
        <taxon>Pteriomorphia</taxon>
        <taxon>Mytilida</taxon>
        <taxon>Mytiloidea</taxon>
        <taxon>Mytilidae</taxon>
        <taxon>Mytilinae</taxon>
        <taxon>Mytilus</taxon>
    </lineage>
</organism>
<evidence type="ECO:0000313" key="3">
    <source>
        <dbReference type="Proteomes" id="UP000507470"/>
    </source>
</evidence>
<keyword evidence="3" id="KW-1185">Reference proteome</keyword>
<accession>A0A6J8BFD8</accession>
<dbReference type="OrthoDB" id="10366679at2759"/>
<feature type="region of interest" description="Disordered" evidence="1">
    <location>
        <begin position="15"/>
        <end position="37"/>
    </location>
</feature>
<name>A0A6J8BFD8_MYTCO</name>
<dbReference type="EMBL" id="CACVKT020003253">
    <property type="protein sequence ID" value="CAC5382665.1"/>
    <property type="molecule type" value="Genomic_DNA"/>
</dbReference>
<dbReference type="AlphaFoldDB" id="A0A6J8BFD8"/>
<feature type="compositionally biased region" description="Basic and acidic residues" evidence="1">
    <location>
        <begin position="19"/>
        <end position="29"/>
    </location>
</feature>
<dbReference type="Proteomes" id="UP000507470">
    <property type="component" value="Unassembled WGS sequence"/>
</dbReference>
<gene>
    <name evidence="2" type="ORF">MCOR_18469</name>
</gene>
<proteinExistence type="predicted"/>
<protein>
    <submittedName>
        <fullName evidence="2">UBTF</fullName>
    </submittedName>
</protein>
<evidence type="ECO:0000256" key="1">
    <source>
        <dbReference type="SAM" id="MobiDB-lite"/>
    </source>
</evidence>
<evidence type="ECO:0000313" key="2">
    <source>
        <dbReference type="EMBL" id="CAC5382665.1"/>
    </source>
</evidence>
<sequence length="163" mass="19169">MGDVAGRIAFLRQQRKAKRSEPIRNDGQLKDNGGIIENNSNKYRNSSRSDIYNATVMSRANSVGNSGRFLQTDHKLAAILDKSRNKRLNQQKNITWFEKFKRIHFREFNNKAAKYEFSKKKTSDDYLNEKKPKKYKQLPKSERMRYMKFFGRLFKSSCRKGGT</sequence>